<keyword evidence="2" id="KW-0479">Metal-binding</keyword>
<dbReference type="GeneID" id="38782216"/>
<dbReference type="InterPro" id="IPR002051">
    <property type="entry name" value="Haem_Oase"/>
</dbReference>
<proteinExistence type="predicted"/>
<evidence type="ECO:0000256" key="1">
    <source>
        <dbReference type="ARBA" id="ARBA00022617"/>
    </source>
</evidence>
<name>A0A401GT04_9APHY</name>
<dbReference type="Gene3D" id="1.20.910.10">
    <property type="entry name" value="Heme oxygenase-like"/>
    <property type="match status" value="1"/>
</dbReference>
<protein>
    <submittedName>
        <fullName evidence="4">Uncharacterized protein</fullName>
    </submittedName>
</protein>
<dbReference type="STRING" id="139825.A0A401GT04"/>
<keyword evidence="1" id="KW-0349">Heme</keyword>
<dbReference type="RefSeq" id="XP_027616212.1">
    <property type="nucleotide sequence ID" value="XM_027760411.1"/>
</dbReference>
<accession>A0A401GT04</accession>
<reference evidence="4 5" key="1">
    <citation type="journal article" date="2018" name="Sci. Rep.">
        <title>Genome sequence of the cauliflower mushroom Sparassis crispa (Hanabiratake) and its association with beneficial usage.</title>
        <authorList>
            <person name="Kiyama R."/>
            <person name="Furutani Y."/>
            <person name="Kawaguchi K."/>
            <person name="Nakanishi T."/>
        </authorList>
    </citation>
    <scope>NUCLEOTIDE SEQUENCE [LARGE SCALE GENOMIC DNA]</scope>
</reference>
<dbReference type="GO" id="GO:0004392">
    <property type="term" value="F:heme oxygenase (decyclizing) activity"/>
    <property type="evidence" value="ECO:0007669"/>
    <property type="project" value="InterPro"/>
</dbReference>
<dbReference type="GO" id="GO:0006788">
    <property type="term" value="P:heme oxidation"/>
    <property type="evidence" value="ECO:0007669"/>
    <property type="project" value="InterPro"/>
</dbReference>
<dbReference type="InterPro" id="IPR016053">
    <property type="entry name" value="Haem_Oase-like"/>
</dbReference>
<gene>
    <name evidence="4" type="ORF">SCP_0704860</name>
</gene>
<dbReference type="PANTHER" id="PTHR10720">
    <property type="entry name" value="HEME OXYGENASE"/>
    <property type="match status" value="1"/>
</dbReference>
<dbReference type="EMBL" id="BFAD01000007">
    <property type="protein sequence ID" value="GBE85299.1"/>
    <property type="molecule type" value="Genomic_DNA"/>
</dbReference>
<dbReference type="Proteomes" id="UP000287166">
    <property type="component" value="Unassembled WGS sequence"/>
</dbReference>
<evidence type="ECO:0000313" key="5">
    <source>
        <dbReference type="Proteomes" id="UP000287166"/>
    </source>
</evidence>
<dbReference type="PANTHER" id="PTHR10720:SF0">
    <property type="entry name" value="HEME OXYGENASE"/>
    <property type="match status" value="1"/>
</dbReference>
<comment type="caution">
    <text evidence="4">The sequence shown here is derived from an EMBL/GenBank/DDBJ whole genome shotgun (WGS) entry which is preliminary data.</text>
</comment>
<dbReference type="GO" id="GO:0046872">
    <property type="term" value="F:metal ion binding"/>
    <property type="evidence" value="ECO:0007669"/>
    <property type="project" value="UniProtKB-KW"/>
</dbReference>
<dbReference type="Pfam" id="PF01126">
    <property type="entry name" value="Heme_oxygenase"/>
    <property type="match status" value="1"/>
</dbReference>
<organism evidence="4 5">
    <name type="scientific">Sparassis crispa</name>
    <dbReference type="NCBI Taxonomy" id="139825"/>
    <lineage>
        <taxon>Eukaryota</taxon>
        <taxon>Fungi</taxon>
        <taxon>Dikarya</taxon>
        <taxon>Basidiomycota</taxon>
        <taxon>Agaricomycotina</taxon>
        <taxon>Agaricomycetes</taxon>
        <taxon>Polyporales</taxon>
        <taxon>Sparassidaceae</taxon>
        <taxon>Sparassis</taxon>
    </lineage>
</organism>
<evidence type="ECO:0000256" key="3">
    <source>
        <dbReference type="ARBA" id="ARBA00023004"/>
    </source>
</evidence>
<sequence>MFWHVYDTLEHGLGQHSMHPMSSTYKPALFARAAKISTYGYISHFLQVAESSWRAHPAHVALMDPPPPALTAYLSRLESVSHSSDPSPLLAHAYVRYLGDLSGG</sequence>
<evidence type="ECO:0000313" key="4">
    <source>
        <dbReference type="EMBL" id="GBE85299.1"/>
    </source>
</evidence>
<dbReference type="InParanoid" id="A0A401GT04"/>
<dbReference type="AlphaFoldDB" id="A0A401GT04"/>
<dbReference type="CDD" id="cd19165">
    <property type="entry name" value="HemeO"/>
    <property type="match status" value="1"/>
</dbReference>
<dbReference type="OrthoDB" id="652091at2759"/>
<evidence type="ECO:0000256" key="2">
    <source>
        <dbReference type="ARBA" id="ARBA00022723"/>
    </source>
</evidence>
<dbReference type="InterPro" id="IPR016084">
    <property type="entry name" value="Haem_Oase-like_multi-hlx"/>
</dbReference>
<keyword evidence="5" id="KW-1185">Reference proteome</keyword>
<keyword evidence="3" id="KW-0408">Iron</keyword>
<dbReference type="SUPFAM" id="SSF48613">
    <property type="entry name" value="Heme oxygenase-like"/>
    <property type="match status" value="1"/>
</dbReference>